<evidence type="ECO:0000256" key="1">
    <source>
        <dbReference type="SAM" id="MobiDB-lite"/>
    </source>
</evidence>
<organism evidence="2 3">
    <name type="scientific">Pelobates cultripes</name>
    <name type="common">Western spadefoot toad</name>
    <dbReference type="NCBI Taxonomy" id="61616"/>
    <lineage>
        <taxon>Eukaryota</taxon>
        <taxon>Metazoa</taxon>
        <taxon>Chordata</taxon>
        <taxon>Craniata</taxon>
        <taxon>Vertebrata</taxon>
        <taxon>Euteleostomi</taxon>
        <taxon>Amphibia</taxon>
        <taxon>Batrachia</taxon>
        <taxon>Anura</taxon>
        <taxon>Pelobatoidea</taxon>
        <taxon>Pelobatidae</taxon>
        <taxon>Pelobates</taxon>
    </lineage>
</organism>
<protein>
    <submittedName>
        <fullName evidence="2">Uncharacterized protein</fullName>
    </submittedName>
</protein>
<feature type="region of interest" description="Disordered" evidence="1">
    <location>
        <begin position="1"/>
        <end position="41"/>
    </location>
</feature>
<proteinExistence type="predicted"/>
<sequence length="56" mass="6144">MADATCTENSERKCGPGRSQHMAQLPGASKPTSHMAPQHNAHLKVHSTGLWLRHRS</sequence>
<gene>
    <name evidence="2" type="ORF">PECUL_23A021850</name>
</gene>
<evidence type="ECO:0000313" key="2">
    <source>
        <dbReference type="EMBL" id="CAH2301199.1"/>
    </source>
</evidence>
<feature type="non-terminal residue" evidence="2">
    <location>
        <position position="56"/>
    </location>
</feature>
<dbReference type="AlphaFoldDB" id="A0AAD1SGP9"/>
<evidence type="ECO:0000313" key="3">
    <source>
        <dbReference type="Proteomes" id="UP001295444"/>
    </source>
</evidence>
<reference evidence="2" key="1">
    <citation type="submission" date="2022-03" db="EMBL/GenBank/DDBJ databases">
        <authorList>
            <person name="Alioto T."/>
            <person name="Alioto T."/>
            <person name="Gomez Garrido J."/>
        </authorList>
    </citation>
    <scope>NUCLEOTIDE SEQUENCE</scope>
</reference>
<dbReference type="Proteomes" id="UP001295444">
    <property type="component" value="Chromosome 06"/>
</dbReference>
<keyword evidence="3" id="KW-1185">Reference proteome</keyword>
<dbReference type="EMBL" id="OW240917">
    <property type="protein sequence ID" value="CAH2301199.1"/>
    <property type="molecule type" value="Genomic_DNA"/>
</dbReference>
<name>A0AAD1SGP9_PELCU</name>
<accession>A0AAD1SGP9</accession>